<feature type="compositionally biased region" description="Polar residues" evidence="1">
    <location>
        <begin position="233"/>
        <end position="260"/>
    </location>
</feature>
<evidence type="ECO:0000313" key="3">
    <source>
        <dbReference type="WBParaSite" id="MhA1_Contig185.frz3.gene42"/>
    </source>
</evidence>
<dbReference type="AlphaFoldDB" id="A0A1I8BCR5"/>
<dbReference type="WBParaSite" id="MhA1_Contig185.frz3.gene42">
    <property type="protein sequence ID" value="MhA1_Contig185.frz3.gene42"/>
    <property type="gene ID" value="MhA1_Contig185.frz3.gene42"/>
</dbReference>
<dbReference type="Proteomes" id="UP000095281">
    <property type="component" value="Unplaced"/>
</dbReference>
<feature type="compositionally biased region" description="Low complexity" evidence="1">
    <location>
        <begin position="173"/>
        <end position="183"/>
    </location>
</feature>
<feature type="region of interest" description="Disordered" evidence="1">
    <location>
        <begin position="173"/>
        <end position="261"/>
    </location>
</feature>
<protein>
    <submittedName>
        <fullName evidence="3">Uncharacterized protein</fullName>
    </submittedName>
</protein>
<organism evidence="2 3">
    <name type="scientific">Meloidogyne hapla</name>
    <name type="common">Root-knot nematode worm</name>
    <dbReference type="NCBI Taxonomy" id="6305"/>
    <lineage>
        <taxon>Eukaryota</taxon>
        <taxon>Metazoa</taxon>
        <taxon>Ecdysozoa</taxon>
        <taxon>Nematoda</taxon>
        <taxon>Chromadorea</taxon>
        <taxon>Rhabditida</taxon>
        <taxon>Tylenchina</taxon>
        <taxon>Tylenchomorpha</taxon>
        <taxon>Tylenchoidea</taxon>
        <taxon>Meloidogynidae</taxon>
        <taxon>Meloidogyninae</taxon>
        <taxon>Meloidogyne</taxon>
    </lineage>
</organism>
<sequence length="345" mass="37828">MHLLQNSPPPQFDQQQQNCHQFSNNYHFDEVNAGMKNYSEANNNLKSLWHETGRDIEFPQHNSNLSGMMVDNQNFRPKTLDLFSPPTGGWHSEQISPLHFSSIPYSHGTESTEVLQQNRRQRKILPVPVNTQKQHFLDFNDDINVNNEELDAQQLLGNLCCASDDEYSRSSIISSNIDSGNESPPAASEDSAKPVASHAVPIQQNILSNSQQSSALSSLEETQQRRSSDGDKTITTTPNSLKTGSSKPLEGVNSTDTCNKSTASSSLASLLSSSSSNSATHIQKSTGDSAFLINKNTSFPSQTSPLPPTPYGSTTTTKAETTVEKKGSTQSNVRLPVFERLSLNQ</sequence>
<feature type="compositionally biased region" description="Polar residues" evidence="1">
    <location>
        <begin position="293"/>
        <end position="304"/>
    </location>
</feature>
<feature type="compositionally biased region" description="Low complexity" evidence="1">
    <location>
        <begin position="202"/>
        <end position="221"/>
    </location>
</feature>
<evidence type="ECO:0000313" key="2">
    <source>
        <dbReference type="Proteomes" id="UP000095281"/>
    </source>
</evidence>
<evidence type="ECO:0000256" key="1">
    <source>
        <dbReference type="SAM" id="MobiDB-lite"/>
    </source>
</evidence>
<name>A0A1I8BCR5_MELHA</name>
<feature type="region of interest" description="Disordered" evidence="1">
    <location>
        <begin position="293"/>
        <end position="345"/>
    </location>
</feature>
<accession>A0A1I8BCR5</accession>
<keyword evidence="2" id="KW-1185">Reference proteome</keyword>
<reference evidence="3" key="1">
    <citation type="submission" date="2016-11" db="UniProtKB">
        <authorList>
            <consortium name="WormBaseParasite"/>
        </authorList>
    </citation>
    <scope>IDENTIFICATION</scope>
</reference>
<proteinExistence type="predicted"/>
<feature type="compositionally biased region" description="Basic and acidic residues" evidence="1">
    <location>
        <begin position="222"/>
        <end position="232"/>
    </location>
</feature>